<evidence type="ECO:0000313" key="2">
    <source>
        <dbReference type="EMBL" id="KAK3397515.1"/>
    </source>
</evidence>
<feature type="compositionally biased region" description="Low complexity" evidence="1">
    <location>
        <begin position="396"/>
        <end position="415"/>
    </location>
</feature>
<sequence length="476" mass="51883">MQLDAFITRTSGLLSRIAASANFSFQSDHAAFNRALISWLKDPDSSLPNGHIIGLCCSSLLSIQFPDESRGSSNDLIPEFRSFVLAASLAHRGRGNSKGSSRQKQPYPARHESRSHLIRRLDSVLTSQYLSGLSSESCQVLFHLVLGAVLGMGHSPSPSTTTTSNSFNFSSSSSAVSPSDLLSSEFQQSPTLWLSTKNQLIRTLGQDLVFLGSNKLGIHLEGSDLEQLIVDTATGRWNEMESRIWVDSIAAEEGVSSAGQEPAQHQHSPSSPSPASPPRHSEPKRRRRQYSFASAASTATATTTGDDDNNQDRNPPYWEDPPPTPPPPTVEPTLIPVMPYQFQFIHSSSTAAPSNTQWSENPTSYLEMTDEPESYYLATANENNKRARATPPPAATPATPATATATEPAATTTTAMPRSMTDPFPLGNPNEDFGSWRKVKRRTMWVVRTIEAGDQGKISVHARLRGREVNDFGVFV</sequence>
<evidence type="ECO:0000313" key="3">
    <source>
        <dbReference type="Proteomes" id="UP001281003"/>
    </source>
</evidence>
<dbReference type="EMBL" id="JAUTDP010000007">
    <property type="protein sequence ID" value="KAK3397515.1"/>
    <property type="molecule type" value="Genomic_DNA"/>
</dbReference>
<feature type="compositionally biased region" description="Low complexity" evidence="1">
    <location>
        <begin position="293"/>
        <end position="304"/>
    </location>
</feature>
<feature type="compositionally biased region" description="Pro residues" evidence="1">
    <location>
        <begin position="318"/>
        <end position="330"/>
    </location>
</feature>
<gene>
    <name evidence="2" type="ORF">B0T20DRAFT_412539</name>
</gene>
<feature type="compositionally biased region" description="Low complexity" evidence="1">
    <location>
        <begin position="260"/>
        <end position="270"/>
    </location>
</feature>
<accession>A0AAE0PDI2</accession>
<reference evidence="2" key="1">
    <citation type="journal article" date="2023" name="Mol. Phylogenet. Evol.">
        <title>Genome-scale phylogeny and comparative genomics of the fungal order Sordariales.</title>
        <authorList>
            <person name="Hensen N."/>
            <person name="Bonometti L."/>
            <person name="Westerberg I."/>
            <person name="Brannstrom I.O."/>
            <person name="Guillou S."/>
            <person name="Cros-Aarteil S."/>
            <person name="Calhoun S."/>
            <person name="Haridas S."/>
            <person name="Kuo A."/>
            <person name="Mondo S."/>
            <person name="Pangilinan J."/>
            <person name="Riley R."/>
            <person name="LaButti K."/>
            <person name="Andreopoulos B."/>
            <person name="Lipzen A."/>
            <person name="Chen C."/>
            <person name="Yan M."/>
            <person name="Daum C."/>
            <person name="Ng V."/>
            <person name="Clum A."/>
            <person name="Steindorff A."/>
            <person name="Ohm R.A."/>
            <person name="Martin F."/>
            <person name="Silar P."/>
            <person name="Natvig D.O."/>
            <person name="Lalanne C."/>
            <person name="Gautier V."/>
            <person name="Ament-Velasquez S.L."/>
            <person name="Kruys A."/>
            <person name="Hutchinson M.I."/>
            <person name="Powell A.J."/>
            <person name="Barry K."/>
            <person name="Miller A.N."/>
            <person name="Grigoriev I.V."/>
            <person name="Debuchy R."/>
            <person name="Gladieux P."/>
            <person name="Hiltunen Thoren M."/>
            <person name="Johannesson H."/>
        </authorList>
    </citation>
    <scope>NUCLEOTIDE SEQUENCE</scope>
    <source>
        <strain evidence="2">FGSC 1904</strain>
    </source>
</reference>
<feature type="region of interest" description="Disordered" evidence="1">
    <location>
        <begin position="93"/>
        <end position="114"/>
    </location>
</feature>
<proteinExistence type="predicted"/>
<comment type="caution">
    <text evidence="2">The sequence shown here is derived from an EMBL/GenBank/DDBJ whole genome shotgun (WGS) entry which is preliminary data.</text>
</comment>
<evidence type="ECO:0000256" key="1">
    <source>
        <dbReference type="SAM" id="MobiDB-lite"/>
    </source>
</evidence>
<feature type="region of interest" description="Disordered" evidence="1">
    <location>
        <begin position="253"/>
        <end position="334"/>
    </location>
</feature>
<name>A0AAE0PDI2_SORBR</name>
<organism evidence="2 3">
    <name type="scientific">Sordaria brevicollis</name>
    <dbReference type="NCBI Taxonomy" id="83679"/>
    <lineage>
        <taxon>Eukaryota</taxon>
        <taxon>Fungi</taxon>
        <taxon>Dikarya</taxon>
        <taxon>Ascomycota</taxon>
        <taxon>Pezizomycotina</taxon>
        <taxon>Sordariomycetes</taxon>
        <taxon>Sordariomycetidae</taxon>
        <taxon>Sordariales</taxon>
        <taxon>Sordariaceae</taxon>
        <taxon>Sordaria</taxon>
    </lineage>
</organism>
<keyword evidence="3" id="KW-1185">Reference proteome</keyword>
<dbReference type="Proteomes" id="UP001281003">
    <property type="component" value="Unassembled WGS sequence"/>
</dbReference>
<protein>
    <submittedName>
        <fullName evidence="2">Uncharacterized protein</fullName>
    </submittedName>
</protein>
<reference evidence="2" key="2">
    <citation type="submission" date="2023-07" db="EMBL/GenBank/DDBJ databases">
        <authorList>
            <consortium name="Lawrence Berkeley National Laboratory"/>
            <person name="Haridas S."/>
            <person name="Hensen N."/>
            <person name="Bonometti L."/>
            <person name="Westerberg I."/>
            <person name="Brannstrom I.O."/>
            <person name="Guillou S."/>
            <person name="Cros-Aarteil S."/>
            <person name="Calhoun S."/>
            <person name="Kuo A."/>
            <person name="Mondo S."/>
            <person name="Pangilinan J."/>
            <person name="Riley R."/>
            <person name="LaButti K."/>
            <person name="Andreopoulos B."/>
            <person name="Lipzen A."/>
            <person name="Chen C."/>
            <person name="Yanf M."/>
            <person name="Daum C."/>
            <person name="Ng V."/>
            <person name="Clum A."/>
            <person name="Steindorff A."/>
            <person name="Ohm R."/>
            <person name="Martin F."/>
            <person name="Silar P."/>
            <person name="Natvig D."/>
            <person name="Lalanne C."/>
            <person name="Gautier V."/>
            <person name="Ament-velasquez S.L."/>
            <person name="Kruys A."/>
            <person name="Hutchinson M.I."/>
            <person name="Powell A.J."/>
            <person name="Barry K."/>
            <person name="Miller A.N."/>
            <person name="Grigoriev I.V."/>
            <person name="Debuchy R."/>
            <person name="Gladieux P."/>
            <person name="Thoren M.H."/>
            <person name="Johannesson H."/>
        </authorList>
    </citation>
    <scope>NUCLEOTIDE SEQUENCE</scope>
    <source>
        <strain evidence="2">FGSC 1904</strain>
    </source>
</reference>
<feature type="region of interest" description="Disordered" evidence="1">
    <location>
        <begin position="385"/>
        <end position="431"/>
    </location>
</feature>
<dbReference type="AlphaFoldDB" id="A0AAE0PDI2"/>